<evidence type="ECO:0000256" key="1">
    <source>
        <dbReference type="SAM" id="MobiDB-lite"/>
    </source>
</evidence>
<protein>
    <recommendedName>
        <fullName evidence="4">Tail assembly chaperone</fullName>
    </recommendedName>
</protein>
<dbReference type="Proteomes" id="UP000201588">
    <property type="component" value="Segment"/>
</dbReference>
<reference evidence="2 3" key="1">
    <citation type="submission" date="2016-01" db="EMBL/GenBank/DDBJ databases">
        <title>Isolation and characterization of bacteriophages from East Africa Rift Valley soda lakes.</title>
        <authorList>
            <person name="van Zyl L.J."/>
            <person name="Nemavhulani S."/>
            <person name="Cowan D.A."/>
            <person name="Trindade M.I."/>
        </authorList>
    </citation>
    <scope>NUCLEOTIDE SEQUENCE [LARGE SCALE GENOMIC DNA]</scope>
</reference>
<dbReference type="GeneID" id="28799488"/>
<proteinExistence type="predicted"/>
<evidence type="ECO:0000313" key="2">
    <source>
        <dbReference type="EMBL" id="AMQ66603.1"/>
    </source>
</evidence>
<evidence type="ECO:0008006" key="4">
    <source>
        <dbReference type="Google" id="ProtNLM"/>
    </source>
</evidence>
<sequence>MAQFEKDKETENLTPEQREMQERVEQKKALDRVIRGVNDVFEKTYKFEELDLEFTVKMRYPNAIEVGRIQARLARYLEGMNNYASTYVITVYSTLAAIREVGIDVPEFLDDDEKIYNLEILHLIGRDFQQWMDNFRF</sequence>
<dbReference type="EMBL" id="KU640380">
    <property type="protein sequence ID" value="AMQ66603.1"/>
    <property type="molecule type" value="Genomic_DNA"/>
</dbReference>
<dbReference type="OrthoDB" id="11715at10239"/>
<dbReference type="RefSeq" id="YP_009275293.1">
    <property type="nucleotide sequence ID" value="NC_030925.1"/>
</dbReference>
<accession>A0A142F1E6</accession>
<keyword evidence="3" id="KW-1185">Reference proteome</keyword>
<evidence type="ECO:0000313" key="3">
    <source>
        <dbReference type="Proteomes" id="UP000201588"/>
    </source>
</evidence>
<feature type="region of interest" description="Disordered" evidence="1">
    <location>
        <begin position="1"/>
        <end position="22"/>
    </location>
</feature>
<name>A0A142F1E6_9CAUD</name>
<dbReference type="KEGG" id="vg:28799488"/>
<organism evidence="2 3">
    <name type="scientific">Bacillus phage Shbh1</name>
    <dbReference type="NCBI Taxonomy" id="1796992"/>
    <lineage>
        <taxon>Viruses</taxon>
        <taxon>Duplodnaviria</taxon>
        <taxon>Heunggongvirae</taxon>
        <taxon>Uroviricota</taxon>
        <taxon>Caudoviricetes</taxon>
        <taxon>Herelleviridae</taxon>
        <taxon>Bastillevirinae</taxon>
        <taxon>Shalavirus</taxon>
        <taxon>Shalavirus Shbh1</taxon>
    </lineage>
</organism>